<dbReference type="OrthoDB" id="105475at2"/>
<gene>
    <name evidence="9" type="ORF">FE263_05540</name>
</gene>
<dbReference type="GO" id="GO:0004000">
    <property type="term" value="F:adenosine deaminase activity"/>
    <property type="evidence" value="ECO:0007669"/>
    <property type="project" value="TreeGrafter"/>
</dbReference>
<keyword evidence="6" id="KW-0862">Zinc</keyword>
<evidence type="ECO:0000256" key="5">
    <source>
        <dbReference type="ARBA" id="ARBA00022801"/>
    </source>
</evidence>
<dbReference type="SUPFAM" id="SSF51556">
    <property type="entry name" value="Metallo-dependent hydrolases"/>
    <property type="match status" value="1"/>
</dbReference>
<name>A0A5R9J5L7_9PROT</name>
<keyword evidence="4" id="KW-0479">Metal-binding</keyword>
<comment type="cofactor">
    <cofactor evidence="1">
        <name>Zn(2+)</name>
        <dbReference type="ChEBI" id="CHEBI:29105"/>
    </cofactor>
</comment>
<keyword evidence="10" id="KW-1185">Reference proteome</keyword>
<feature type="domain" description="Adenosine deaminase" evidence="8">
    <location>
        <begin position="227"/>
        <end position="449"/>
    </location>
</feature>
<evidence type="ECO:0000259" key="8">
    <source>
        <dbReference type="Pfam" id="PF00962"/>
    </source>
</evidence>
<sequence length="509" mass="55365">MNRARAACCLAIALLLPGPSATAAEDAATHAGRLFDSLATQPARLRMLLREMPKGADLHNHLSGAIYAESYLGWARQAGLCLDPATHALGPAPCRAPMVPADPALAHTAGLNDSEIDALSMRDFEPTQADRSGHDHFFSTFGKFDAAGKGRAGEMLAEAANRAAADHVIYLEIMHYPLMRESAALGLAHPWHGEDFAHDLDEIRPALPALVREARIRTSQAEARMRTVLHCGTPQAQPGCAVRIRYLTQVLRAMPPPEVFAQMAYSYALVEGDPRFLGVNIVEPEDDPVALRDYDLHMRAFRYLSSVWPKVPLTLHAGELTEGLVPTADLQFHIRHAVEIAGAKRIGHGVDVTYEDDAPGLLAEMAQRHVAVEINLTSNAQILGVSGDEHPFEVYRAAGVPMALSTDDEGVERIDLTHEYLRATTTYHLHYADLKQLSRNSLTYSFLPGASLWNVADGRLTGACAGTTPGTPATGGCGNFLAHDEKARVQWQLEAAFTGFEQGLLRQRF</sequence>
<dbReference type="RefSeq" id="WP_138324994.1">
    <property type="nucleotide sequence ID" value="NZ_VCDI01000002.1"/>
</dbReference>
<dbReference type="EC" id="3.5.4.4" evidence="3"/>
<protein>
    <recommendedName>
        <fullName evidence="3">adenosine deaminase</fullName>
        <ecNumber evidence="3">3.5.4.4</ecNumber>
    </recommendedName>
</protein>
<proteinExistence type="inferred from homology"/>
<dbReference type="GO" id="GO:0005829">
    <property type="term" value="C:cytosol"/>
    <property type="evidence" value="ECO:0007669"/>
    <property type="project" value="TreeGrafter"/>
</dbReference>
<keyword evidence="5" id="KW-0378">Hydrolase</keyword>
<dbReference type="InterPro" id="IPR032466">
    <property type="entry name" value="Metal_Hydrolase"/>
</dbReference>
<keyword evidence="7" id="KW-0732">Signal</keyword>
<dbReference type="GO" id="GO:0046872">
    <property type="term" value="F:metal ion binding"/>
    <property type="evidence" value="ECO:0007669"/>
    <property type="project" value="UniProtKB-KW"/>
</dbReference>
<evidence type="ECO:0000256" key="1">
    <source>
        <dbReference type="ARBA" id="ARBA00001947"/>
    </source>
</evidence>
<evidence type="ECO:0000256" key="2">
    <source>
        <dbReference type="ARBA" id="ARBA00006676"/>
    </source>
</evidence>
<reference evidence="9 10" key="1">
    <citation type="submission" date="2019-05" db="EMBL/GenBank/DDBJ databases">
        <authorList>
            <person name="Pankratov T."/>
            <person name="Grouzdev D."/>
        </authorList>
    </citation>
    <scope>NUCLEOTIDE SEQUENCE [LARGE SCALE GENOMIC DNA]</scope>
    <source>
        <strain evidence="9 10">KEBCLARHB70R</strain>
    </source>
</reference>
<evidence type="ECO:0000313" key="10">
    <source>
        <dbReference type="Proteomes" id="UP000305654"/>
    </source>
</evidence>
<dbReference type="GO" id="GO:0006154">
    <property type="term" value="P:adenosine catabolic process"/>
    <property type="evidence" value="ECO:0007669"/>
    <property type="project" value="TreeGrafter"/>
</dbReference>
<dbReference type="InterPro" id="IPR006330">
    <property type="entry name" value="Ado/ade_deaminase"/>
</dbReference>
<evidence type="ECO:0000256" key="7">
    <source>
        <dbReference type="SAM" id="SignalP"/>
    </source>
</evidence>
<dbReference type="GO" id="GO:0043103">
    <property type="term" value="P:hypoxanthine salvage"/>
    <property type="evidence" value="ECO:0007669"/>
    <property type="project" value="TreeGrafter"/>
</dbReference>
<dbReference type="PANTHER" id="PTHR11409">
    <property type="entry name" value="ADENOSINE DEAMINASE"/>
    <property type="match status" value="1"/>
</dbReference>
<dbReference type="AlphaFoldDB" id="A0A5R9J5L7"/>
<evidence type="ECO:0000256" key="6">
    <source>
        <dbReference type="ARBA" id="ARBA00022833"/>
    </source>
</evidence>
<evidence type="ECO:0000256" key="4">
    <source>
        <dbReference type="ARBA" id="ARBA00022723"/>
    </source>
</evidence>
<dbReference type="Pfam" id="PF00962">
    <property type="entry name" value="A_deaminase"/>
    <property type="match status" value="1"/>
</dbReference>
<comment type="similarity">
    <text evidence="2">Belongs to the metallo-dependent hydrolases superfamily. Adenosine and AMP deaminases family.</text>
</comment>
<evidence type="ECO:0000256" key="3">
    <source>
        <dbReference type="ARBA" id="ARBA00012784"/>
    </source>
</evidence>
<dbReference type="Proteomes" id="UP000305654">
    <property type="component" value="Unassembled WGS sequence"/>
</dbReference>
<dbReference type="InterPro" id="IPR001365">
    <property type="entry name" value="A_deaminase_dom"/>
</dbReference>
<accession>A0A5R9J5L7</accession>
<feature type="chain" id="PRO_5024284053" description="adenosine deaminase" evidence="7">
    <location>
        <begin position="24"/>
        <end position="509"/>
    </location>
</feature>
<feature type="signal peptide" evidence="7">
    <location>
        <begin position="1"/>
        <end position="23"/>
    </location>
</feature>
<dbReference type="EMBL" id="VCDI01000002">
    <property type="protein sequence ID" value="TLU72920.1"/>
    <property type="molecule type" value="Genomic_DNA"/>
</dbReference>
<comment type="caution">
    <text evidence="9">The sequence shown here is derived from an EMBL/GenBank/DDBJ whole genome shotgun (WGS) entry which is preliminary data.</text>
</comment>
<organism evidence="9 10">
    <name type="scientific">Lichenicoccus roseus</name>
    <dbReference type="NCBI Taxonomy" id="2683649"/>
    <lineage>
        <taxon>Bacteria</taxon>
        <taxon>Pseudomonadati</taxon>
        <taxon>Pseudomonadota</taxon>
        <taxon>Alphaproteobacteria</taxon>
        <taxon>Acetobacterales</taxon>
        <taxon>Acetobacteraceae</taxon>
        <taxon>Lichenicoccus</taxon>
    </lineage>
</organism>
<dbReference type="GO" id="GO:0046103">
    <property type="term" value="P:inosine biosynthetic process"/>
    <property type="evidence" value="ECO:0007669"/>
    <property type="project" value="TreeGrafter"/>
</dbReference>
<dbReference type="Gene3D" id="3.20.20.140">
    <property type="entry name" value="Metal-dependent hydrolases"/>
    <property type="match status" value="1"/>
</dbReference>
<dbReference type="PANTHER" id="PTHR11409:SF43">
    <property type="entry name" value="ADENOSINE DEAMINASE"/>
    <property type="match status" value="1"/>
</dbReference>
<evidence type="ECO:0000313" key="9">
    <source>
        <dbReference type="EMBL" id="TLU72920.1"/>
    </source>
</evidence>